<dbReference type="NCBIfam" id="TIGR04104">
    <property type="entry name" value="cxxc_20_cxxc"/>
    <property type="match status" value="1"/>
</dbReference>
<proteinExistence type="predicted"/>
<accession>A0ABR8Y2G5</accession>
<sequence>MMYNLKQRLEPIRLTKAQKQQMIANAKRPSKKEPSYIPVILPAFLILSVFFVSISFAPDSWTLQPTTASSGSESPFHNISLAVVLWSVVSSIELIVIYFIGKACIANTKRWQTNERVQEWNAFLSKPIQPKIAVILILLLLWAGTIYFASLWYSQLIFVILSVVLVTLWVLYDAREREQSHCPHCETPFTRKQIFRKTYMPYREKCDSCQKIIYLEGNASQSTMRYALIPLAPIWLQNFLSLHFAYVLLFSALIVVSLTYFYTPLMVQFTNRDTTMDDFKK</sequence>
<feature type="transmembrane region" description="Helical" evidence="1">
    <location>
        <begin position="155"/>
        <end position="172"/>
    </location>
</feature>
<feature type="transmembrane region" description="Helical" evidence="1">
    <location>
        <begin position="76"/>
        <end position="100"/>
    </location>
</feature>
<feature type="transmembrane region" description="Helical" evidence="1">
    <location>
        <begin position="36"/>
        <end position="56"/>
    </location>
</feature>
<evidence type="ECO:0000313" key="2">
    <source>
        <dbReference type="EMBL" id="MBD8038407.1"/>
    </source>
</evidence>
<organism evidence="2 3">
    <name type="scientific">Solibacillus faecavium</name>
    <dbReference type="NCBI Taxonomy" id="2762221"/>
    <lineage>
        <taxon>Bacteria</taxon>
        <taxon>Bacillati</taxon>
        <taxon>Bacillota</taxon>
        <taxon>Bacilli</taxon>
        <taxon>Bacillales</taxon>
        <taxon>Caryophanaceae</taxon>
        <taxon>Solibacillus</taxon>
    </lineage>
</organism>
<gene>
    <name evidence="2" type="ORF">H9635_16795</name>
</gene>
<keyword evidence="3" id="KW-1185">Reference proteome</keyword>
<evidence type="ECO:0000313" key="3">
    <source>
        <dbReference type="Proteomes" id="UP000619101"/>
    </source>
</evidence>
<feature type="transmembrane region" description="Helical" evidence="1">
    <location>
        <begin position="132"/>
        <end position="149"/>
    </location>
</feature>
<dbReference type="Proteomes" id="UP000619101">
    <property type="component" value="Unassembled WGS sequence"/>
</dbReference>
<evidence type="ECO:0008006" key="4">
    <source>
        <dbReference type="Google" id="ProtNLM"/>
    </source>
</evidence>
<comment type="caution">
    <text evidence="2">The sequence shown here is derived from an EMBL/GenBank/DDBJ whole genome shotgun (WGS) entry which is preliminary data.</text>
</comment>
<protein>
    <recommendedName>
        <fullName evidence="4">CXXC-20-CXXC protein</fullName>
    </recommendedName>
</protein>
<reference evidence="2 3" key="1">
    <citation type="submission" date="2020-08" db="EMBL/GenBank/DDBJ databases">
        <title>A Genomic Blueprint of the Chicken Gut Microbiome.</title>
        <authorList>
            <person name="Gilroy R."/>
            <person name="Ravi A."/>
            <person name="Getino M."/>
            <person name="Pursley I."/>
            <person name="Horton D.L."/>
            <person name="Alikhan N.-F."/>
            <person name="Baker D."/>
            <person name="Gharbi K."/>
            <person name="Hall N."/>
            <person name="Watson M."/>
            <person name="Adriaenssens E.M."/>
            <person name="Foster-Nyarko E."/>
            <person name="Jarju S."/>
            <person name="Secka A."/>
            <person name="Antonio M."/>
            <person name="Oren A."/>
            <person name="Chaudhuri R."/>
            <person name="La Ragione R.M."/>
            <person name="Hildebrand F."/>
            <person name="Pallen M.J."/>
        </authorList>
    </citation>
    <scope>NUCLEOTIDE SEQUENCE [LARGE SCALE GENOMIC DNA]</scope>
    <source>
        <strain evidence="2 3">A46</strain>
    </source>
</reference>
<name>A0ABR8Y2G5_9BACL</name>
<evidence type="ECO:0000256" key="1">
    <source>
        <dbReference type="SAM" id="Phobius"/>
    </source>
</evidence>
<dbReference type="EMBL" id="JACSPZ010000010">
    <property type="protein sequence ID" value="MBD8038407.1"/>
    <property type="molecule type" value="Genomic_DNA"/>
</dbReference>
<feature type="transmembrane region" description="Helical" evidence="1">
    <location>
        <begin position="244"/>
        <end position="263"/>
    </location>
</feature>
<keyword evidence="1" id="KW-0472">Membrane</keyword>
<keyword evidence="1" id="KW-0812">Transmembrane</keyword>
<dbReference type="InterPro" id="IPR026369">
    <property type="entry name" value="CxxC_20_CxxC"/>
</dbReference>
<keyword evidence="1" id="KW-1133">Transmembrane helix</keyword>